<dbReference type="GO" id="GO:0016740">
    <property type="term" value="F:transferase activity"/>
    <property type="evidence" value="ECO:0007669"/>
    <property type="project" value="UniProtKB-KW"/>
</dbReference>
<accession>F0JCP2</accession>
<dbReference type="OrthoDB" id="5465351at2"/>
<evidence type="ECO:0000313" key="1">
    <source>
        <dbReference type="EMBL" id="EGB15722.1"/>
    </source>
</evidence>
<dbReference type="Proteomes" id="UP000007845">
    <property type="component" value="Chromosome"/>
</dbReference>
<sequence length="83" mass="9537">MAKYNDLKAALKYIREGYGEGKEPFRFTASQLAEALGLSEKKTREVLGRVNVYARFWKGRFPASGHNFIVSSQVFDRIRTSFE</sequence>
<dbReference type="AlphaFoldDB" id="F0JCP2"/>
<dbReference type="KEGG" id="ddn:DND132_2519"/>
<dbReference type="HOGENOM" id="CLU_2537069_0_0_7"/>
<protein>
    <submittedName>
        <fullName evidence="1">Glycosyl transferase family protein</fullName>
    </submittedName>
</protein>
<keyword evidence="1" id="KW-0808">Transferase</keyword>
<reference evidence="1 2" key="1">
    <citation type="journal article" date="2011" name="J. Bacteriol.">
        <title>Genome sequence of the mercury-methylating strain Desulfovibrio desulfuricans ND132.</title>
        <authorList>
            <person name="Brown S.D."/>
            <person name="Gilmour C.C."/>
            <person name="Kucken A.M."/>
            <person name="Wall J.D."/>
            <person name="Elias D.A."/>
            <person name="Brandt C.C."/>
            <person name="Podar M."/>
            <person name="Chertkov O."/>
            <person name="Held B."/>
            <person name="Bruce D.C."/>
            <person name="Detter J.C."/>
            <person name="Tapia R."/>
            <person name="Han C.S."/>
            <person name="Goodwin L.A."/>
            <person name="Cheng J.F."/>
            <person name="Pitluck S."/>
            <person name="Woyke T."/>
            <person name="Mikhailova N."/>
            <person name="Ivanova N.N."/>
            <person name="Han J."/>
            <person name="Lucas S."/>
            <person name="Lapidus A.L."/>
            <person name="Land M.L."/>
            <person name="Hauser L.J."/>
            <person name="Palumbo A.V."/>
        </authorList>
    </citation>
    <scope>NUCLEOTIDE SEQUENCE [LARGE SCALE GENOMIC DNA]</scope>
    <source>
        <strain evidence="1 2">ND132</strain>
    </source>
</reference>
<name>F0JCP2_9BACT</name>
<proteinExistence type="predicted"/>
<dbReference type="EMBL" id="CP003220">
    <property type="protein sequence ID" value="EGB15722.1"/>
    <property type="molecule type" value="Genomic_DNA"/>
</dbReference>
<dbReference type="RefSeq" id="WP_014323148.1">
    <property type="nucleotide sequence ID" value="NC_016803.1"/>
</dbReference>
<keyword evidence="2" id="KW-1185">Reference proteome</keyword>
<organism evidence="1 2">
    <name type="scientific">Pseudodesulfovibrio mercurii</name>
    <dbReference type="NCBI Taxonomy" id="641491"/>
    <lineage>
        <taxon>Bacteria</taxon>
        <taxon>Pseudomonadati</taxon>
        <taxon>Thermodesulfobacteriota</taxon>
        <taxon>Desulfovibrionia</taxon>
        <taxon>Desulfovibrionales</taxon>
        <taxon>Desulfovibrionaceae</taxon>
    </lineage>
</organism>
<gene>
    <name evidence="1" type="ORF">DND132_2519</name>
</gene>
<evidence type="ECO:0000313" key="2">
    <source>
        <dbReference type="Proteomes" id="UP000007845"/>
    </source>
</evidence>